<dbReference type="Pfam" id="PF00535">
    <property type="entry name" value="Glycos_transf_2"/>
    <property type="match status" value="1"/>
</dbReference>
<dbReference type="SMART" id="SM00028">
    <property type="entry name" value="TPR"/>
    <property type="match status" value="2"/>
</dbReference>
<dbReference type="Proteomes" id="UP000226357">
    <property type="component" value="Unassembled WGS sequence"/>
</dbReference>
<dbReference type="InterPro" id="IPR029044">
    <property type="entry name" value="Nucleotide-diphossugar_trans"/>
</dbReference>
<dbReference type="Gene3D" id="3.90.550.10">
    <property type="entry name" value="Spore Coat Polysaccharide Biosynthesis Protein SpsA, Chain A"/>
    <property type="match status" value="1"/>
</dbReference>
<dbReference type="Pfam" id="PF13176">
    <property type="entry name" value="TPR_7"/>
    <property type="match status" value="1"/>
</dbReference>
<keyword evidence="2" id="KW-0808">Transferase</keyword>
<dbReference type="InterPro" id="IPR001173">
    <property type="entry name" value="Glyco_trans_2-like"/>
</dbReference>
<evidence type="ECO:0000259" key="1">
    <source>
        <dbReference type="Pfam" id="PF00535"/>
    </source>
</evidence>
<dbReference type="SUPFAM" id="SSF53448">
    <property type="entry name" value="Nucleotide-diphospho-sugar transferases"/>
    <property type="match status" value="1"/>
</dbReference>
<dbReference type="PANTHER" id="PTHR43630:SF2">
    <property type="entry name" value="GLYCOSYLTRANSFERASE"/>
    <property type="match status" value="1"/>
</dbReference>
<dbReference type="InterPro" id="IPR011990">
    <property type="entry name" value="TPR-like_helical_dom_sf"/>
</dbReference>
<proteinExistence type="predicted"/>
<feature type="domain" description="Glycosyltransferase 2-like" evidence="1">
    <location>
        <begin position="13"/>
        <end position="104"/>
    </location>
</feature>
<name>A0AA44QED4_BACCE</name>
<dbReference type="GO" id="GO:0016740">
    <property type="term" value="F:transferase activity"/>
    <property type="evidence" value="ECO:0007669"/>
    <property type="project" value="UniProtKB-KW"/>
</dbReference>
<dbReference type="AlphaFoldDB" id="A0AA44QED4"/>
<dbReference type="Gene3D" id="1.25.40.10">
    <property type="entry name" value="Tetratricopeptide repeat domain"/>
    <property type="match status" value="2"/>
</dbReference>
<dbReference type="PANTHER" id="PTHR43630">
    <property type="entry name" value="POLY-BETA-1,6-N-ACETYL-D-GLUCOSAMINE SYNTHASE"/>
    <property type="match status" value="1"/>
</dbReference>
<dbReference type="EMBL" id="NVBO01000016">
    <property type="protein sequence ID" value="PFS07271.1"/>
    <property type="molecule type" value="Genomic_DNA"/>
</dbReference>
<sequence>MRGMNMKEEITISLCMIVRDEEQTIVRCLESLRDIVDEIVIVDTGSIDRTREIVKQFQAKVYDFQWIDNFAAARNFSFSKATKDYILWLDADDVFSIEDKEKFIVLKKGMNGDLDAVSMLYHLAMDSSGNPSFSSRRNRLVKREKEFKWIGRVHEYLEVHGNILKSDIAITHRKEKQSTNRNLKIYEATVEAGEELTPRDVFYYGNECVDHERYEEAIPLYIKFLEEGKGWKEDNIYACEKLGECYSKLKKWDRALQACVRSFQYDIPRGEVCTRLGNIFMEQGRYSEAIYWFRTATEVPLPTDAPFQNKASYTWVPYLQMCVCYSRLGDQEKGVYYNELAAKYVPDLPAITYNRRYFADILKNDCS</sequence>
<protein>
    <submittedName>
        <fullName evidence="2">Glycosyl transferase</fullName>
    </submittedName>
</protein>
<accession>A0AA44QED4</accession>
<dbReference type="CDD" id="cd02511">
    <property type="entry name" value="Beta4Glucosyltransferase"/>
    <property type="match status" value="1"/>
</dbReference>
<gene>
    <name evidence="2" type="ORF">COK38_01975</name>
</gene>
<reference evidence="2 3" key="1">
    <citation type="submission" date="2017-09" db="EMBL/GenBank/DDBJ databases">
        <title>Large-scale bioinformatics analysis of Bacillus genomes uncovers conserved roles of natural products in bacterial physiology.</title>
        <authorList>
            <consortium name="Agbiome Team Llc"/>
            <person name="Bleich R.M."/>
            <person name="Grubbs K.J."/>
            <person name="Santa Maria K.C."/>
            <person name="Allen S.E."/>
            <person name="Farag S."/>
            <person name="Shank E.A."/>
            <person name="Bowers A."/>
        </authorList>
    </citation>
    <scope>NUCLEOTIDE SEQUENCE [LARGE SCALE GENOMIC DNA]</scope>
    <source>
        <strain evidence="2 3">AFS067272</strain>
    </source>
</reference>
<comment type="caution">
    <text evidence="2">The sequence shown here is derived from an EMBL/GenBank/DDBJ whole genome shotgun (WGS) entry which is preliminary data.</text>
</comment>
<dbReference type="InterPro" id="IPR019734">
    <property type="entry name" value="TPR_rpt"/>
</dbReference>
<evidence type="ECO:0000313" key="2">
    <source>
        <dbReference type="EMBL" id="PFS07271.1"/>
    </source>
</evidence>
<dbReference type="SUPFAM" id="SSF48452">
    <property type="entry name" value="TPR-like"/>
    <property type="match status" value="1"/>
</dbReference>
<organism evidence="2 3">
    <name type="scientific">Bacillus cereus</name>
    <dbReference type="NCBI Taxonomy" id="1396"/>
    <lineage>
        <taxon>Bacteria</taxon>
        <taxon>Bacillati</taxon>
        <taxon>Bacillota</taxon>
        <taxon>Bacilli</taxon>
        <taxon>Bacillales</taxon>
        <taxon>Bacillaceae</taxon>
        <taxon>Bacillus</taxon>
        <taxon>Bacillus cereus group</taxon>
    </lineage>
</organism>
<evidence type="ECO:0000313" key="3">
    <source>
        <dbReference type="Proteomes" id="UP000226357"/>
    </source>
</evidence>